<organism evidence="1">
    <name type="scientific">Arundo donax</name>
    <name type="common">Giant reed</name>
    <name type="synonym">Donax arundinaceus</name>
    <dbReference type="NCBI Taxonomy" id="35708"/>
    <lineage>
        <taxon>Eukaryota</taxon>
        <taxon>Viridiplantae</taxon>
        <taxon>Streptophyta</taxon>
        <taxon>Embryophyta</taxon>
        <taxon>Tracheophyta</taxon>
        <taxon>Spermatophyta</taxon>
        <taxon>Magnoliopsida</taxon>
        <taxon>Liliopsida</taxon>
        <taxon>Poales</taxon>
        <taxon>Poaceae</taxon>
        <taxon>PACMAD clade</taxon>
        <taxon>Arundinoideae</taxon>
        <taxon>Arundineae</taxon>
        <taxon>Arundo</taxon>
    </lineage>
</organism>
<name>A0A0A9A1Y6_ARUDO</name>
<dbReference type="EMBL" id="GBRH01253917">
    <property type="protein sequence ID" value="JAD43978.1"/>
    <property type="molecule type" value="Transcribed_RNA"/>
</dbReference>
<dbReference type="AlphaFoldDB" id="A0A0A9A1Y6"/>
<accession>A0A0A9A1Y6</accession>
<reference evidence="1" key="1">
    <citation type="submission" date="2014-09" db="EMBL/GenBank/DDBJ databases">
        <authorList>
            <person name="Magalhaes I.L.F."/>
            <person name="Oliveira U."/>
            <person name="Santos F.R."/>
            <person name="Vidigal T.H.D.A."/>
            <person name="Brescovit A.D."/>
            <person name="Santos A.J."/>
        </authorList>
    </citation>
    <scope>NUCLEOTIDE SEQUENCE</scope>
    <source>
        <tissue evidence="1">Shoot tissue taken approximately 20 cm above the soil surface</tissue>
    </source>
</reference>
<evidence type="ECO:0000313" key="1">
    <source>
        <dbReference type="EMBL" id="JAD43978.1"/>
    </source>
</evidence>
<reference evidence="1" key="2">
    <citation type="journal article" date="2015" name="Data Brief">
        <title>Shoot transcriptome of the giant reed, Arundo donax.</title>
        <authorList>
            <person name="Barrero R.A."/>
            <person name="Guerrero F.D."/>
            <person name="Moolhuijzen P."/>
            <person name="Goolsby J.A."/>
            <person name="Tidwell J."/>
            <person name="Bellgard S.E."/>
            <person name="Bellgard M.I."/>
        </authorList>
    </citation>
    <scope>NUCLEOTIDE SEQUENCE</scope>
    <source>
        <tissue evidence="1">Shoot tissue taken approximately 20 cm above the soil surface</tissue>
    </source>
</reference>
<protein>
    <submittedName>
        <fullName evidence="1">Uncharacterized protein</fullName>
    </submittedName>
</protein>
<sequence length="44" mass="5162">MYQFARILTSYTRVMEWSPFLIKARQEAGFVEEVASMTRMLGDT</sequence>
<proteinExistence type="predicted"/>